<feature type="transmembrane region" description="Helical" evidence="1">
    <location>
        <begin position="49"/>
        <end position="68"/>
    </location>
</feature>
<proteinExistence type="predicted"/>
<name>A0A0J6S851_9HYPH</name>
<keyword evidence="1" id="KW-0472">Membrane</keyword>
<evidence type="ECO:0000256" key="1">
    <source>
        <dbReference type="SAM" id="Phobius"/>
    </source>
</evidence>
<dbReference type="Proteomes" id="UP000035929">
    <property type="component" value="Unassembled WGS sequence"/>
</dbReference>
<keyword evidence="1" id="KW-1133">Transmembrane helix</keyword>
<sequence>MWVSGRFLDGLLLDEVGLAPAEREAVRAAVIRAATDHARLAPLQLRVPIAVLSLGFCAWMAVAGRLGWNAERSAAGWERLGVPFRALTRLQRSLALLALADDRRLRSAFARRA</sequence>
<gene>
    <name evidence="2" type="ORF">VP06_23405</name>
</gene>
<keyword evidence="1" id="KW-0812">Transmembrane</keyword>
<accession>A0A0J6S851</accession>
<evidence type="ECO:0000313" key="2">
    <source>
        <dbReference type="EMBL" id="KMO29894.1"/>
    </source>
</evidence>
<dbReference type="EMBL" id="LABX01000191">
    <property type="protein sequence ID" value="KMO29894.1"/>
    <property type="molecule type" value="Genomic_DNA"/>
</dbReference>
<dbReference type="AlphaFoldDB" id="A0A0J6S851"/>
<reference evidence="2 3" key="1">
    <citation type="submission" date="2015-03" db="EMBL/GenBank/DDBJ databases">
        <title>Genome sequencing of Methylobacterium aquaticum DSM16371 type strain.</title>
        <authorList>
            <person name="Chaudhry V."/>
            <person name="Patil P.B."/>
        </authorList>
    </citation>
    <scope>NUCLEOTIDE SEQUENCE [LARGE SCALE GENOMIC DNA]</scope>
    <source>
        <strain evidence="2 3">DSM 16371</strain>
    </source>
</reference>
<evidence type="ECO:0000313" key="3">
    <source>
        <dbReference type="Proteomes" id="UP000035929"/>
    </source>
</evidence>
<comment type="caution">
    <text evidence="2">The sequence shown here is derived from an EMBL/GenBank/DDBJ whole genome shotgun (WGS) entry which is preliminary data.</text>
</comment>
<protein>
    <submittedName>
        <fullName evidence="2">Uncharacterized protein</fullName>
    </submittedName>
</protein>
<dbReference type="PATRIC" id="fig|270351.6.peg.2581"/>
<organism evidence="2 3">
    <name type="scientific">Methylobacterium aquaticum</name>
    <dbReference type="NCBI Taxonomy" id="270351"/>
    <lineage>
        <taxon>Bacteria</taxon>
        <taxon>Pseudomonadati</taxon>
        <taxon>Pseudomonadota</taxon>
        <taxon>Alphaproteobacteria</taxon>
        <taxon>Hyphomicrobiales</taxon>
        <taxon>Methylobacteriaceae</taxon>
        <taxon>Methylobacterium</taxon>
    </lineage>
</organism>